<dbReference type="KEGG" id="hir:HETIRDRAFT_309724"/>
<dbReference type="STRING" id="747525.W4KJ52"/>
<reference evidence="1 2" key="1">
    <citation type="journal article" date="2012" name="New Phytol.">
        <title>Insight into trade-off between wood decay and parasitism from the genome of a fungal forest pathogen.</title>
        <authorList>
            <person name="Olson A."/>
            <person name="Aerts A."/>
            <person name="Asiegbu F."/>
            <person name="Belbahri L."/>
            <person name="Bouzid O."/>
            <person name="Broberg A."/>
            <person name="Canback B."/>
            <person name="Coutinho P.M."/>
            <person name="Cullen D."/>
            <person name="Dalman K."/>
            <person name="Deflorio G."/>
            <person name="van Diepen L.T."/>
            <person name="Dunand C."/>
            <person name="Duplessis S."/>
            <person name="Durling M."/>
            <person name="Gonthier P."/>
            <person name="Grimwood J."/>
            <person name="Fossdal C.G."/>
            <person name="Hansson D."/>
            <person name="Henrissat B."/>
            <person name="Hietala A."/>
            <person name="Himmelstrand K."/>
            <person name="Hoffmeister D."/>
            <person name="Hogberg N."/>
            <person name="James T.Y."/>
            <person name="Karlsson M."/>
            <person name="Kohler A."/>
            <person name="Kues U."/>
            <person name="Lee Y.H."/>
            <person name="Lin Y.C."/>
            <person name="Lind M."/>
            <person name="Lindquist E."/>
            <person name="Lombard V."/>
            <person name="Lucas S."/>
            <person name="Lunden K."/>
            <person name="Morin E."/>
            <person name="Murat C."/>
            <person name="Park J."/>
            <person name="Raffaello T."/>
            <person name="Rouze P."/>
            <person name="Salamov A."/>
            <person name="Schmutz J."/>
            <person name="Solheim H."/>
            <person name="Stahlberg J."/>
            <person name="Velez H."/>
            <person name="de Vries R.P."/>
            <person name="Wiebenga A."/>
            <person name="Woodward S."/>
            <person name="Yakovlev I."/>
            <person name="Garbelotto M."/>
            <person name="Martin F."/>
            <person name="Grigoriev I.V."/>
            <person name="Stenlid J."/>
        </authorList>
    </citation>
    <scope>NUCLEOTIDE SEQUENCE [LARGE SCALE GENOMIC DNA]</scope>
    <source>
        <strain evidence="1 2">TC 32-1</strain>
    </source>
</reference>
<accession>W4KJ52</accession>
<evidence type="ECO:0000313" key="2">
    <source>
        <dbReference type="Proteomes" id="UP000030671"/>
    </source>
</evidence>
<dbReference type="HOGENOM" id="CLU_005726_8_1_1"/>
<proteinExistence type="predicted"/>
<evidence type="ECO:0000313" key="1">
    <source>
        <dbReference type="EMBL" id="ETW85872.1"/>
    </source>
</evidence>
<keyword evidence="2" id="KW-1185">Reference proteome</keyword>
<organism evidence="1 2">
    <name type="scientific">Heterobasidion irregulare (strain TC 32-1)</name>
    <dbReference type="NCBI Taxonomy" id="747525"/>
    <lineage>
        <taxon>Eukaryota</taxon>
        <taxon>Fungi</taxon>
        <taxon>Dikarya</taxon>
        <taxon>Basidiomycota</taxon>
        <taxon>Agaricomycotina</taxon>
        <taxon>Agaricomycetes</taxon>
        <taxon>Russulales</taxon>
        <taxon>Bondarzewiaceae</taxon>
        <taxon>Heterobasidion</taxon>
        <taxon>Heterobasidion annosum species complex</taxon>
    </lineage>
</organism>
<dbReference type="InParanoid" id="W4KJ52"/>
<dbReference type="Proteomes" id="UP000030671">
    <property type="component" value="Unassembled WGS sequence"/>
</dbReference>
<dbReference type="RefSeq" id="XP_009542683.1">
    <property type="nucleotide sequence ID" value="XM_009544388.1"/>
</dbReference>
<dbReference type="AlphaFoldDB" id="W4KJ52"/>
<sequence>MTRLLSNQADVRNQVFLLEQDITTHSHICMFLPKFHLNWYCEVYKERFDHAKKHVLKCLDNCPVEVIRCFFNRSWHFIDAYCRGFTRKAVEWAIHKQKSHRTVSQSAMMSIEAVLN</sequence>
<dbReference type="GeneID" id="20669703"/>
<name>W4KJ52_HETIT</name>
<gene>
    <name evidence="1" type="ORF">HETIRDRAFT_309724</name>
</gene>
<protein>
    <submittedName>
        <fullName evidence="1">Uncharacterized protein</fullName>
    </submittedName>
</protein>
<dbReference type="EMBL" id="KI925455">
    <property type="protein sequence ID" value="ETW85872.1"/>
    <property type="molecule type" value="Genomic_DNA"/>
</dbReference>
<dbReference type="OrthoDB" id="2449121at2759"/>
<dbReference type="eggNOG" id="ENOG502RT6R">
    <property type="taxonomic scope" value="Eukaryota"/>
</dbReference>